<keyword evidence="4" id="KW-0804">Transcription</keyword>
<dbReference type="Gene3D" id="3.40.50.1360">
    <property type="match status" value="1"/>
</dbReference>
<evidence type="ECO:0000256" key="1">
    <source>
        <dbReference type="ARBA" id="ARBA00010466"/>
    </source>
</evidence>
<dbReference type="InterPro" id="IPR007324">
    <property type="entry name" value="Sugar-bd_dom_put"/>
</dbReference>
<dbReference type="PANTHER" id="PTHR34294:SF1">
    <property type="entry name" value="TRANSCRIPTIONAL REGULATOR LSRR"/>
    <property type="match status" value="1"/>
</dbReference>
<dbReference type="GO" id="GO:0006352">
    <property type="term" value="P:DNA-templated transcription initiation"/>
    <property type="evidence" value="ECO:0007669"/>
    <property type="project" value="InterPro"/>
</dbReference>
<name>A0A212RUC2_9CHLR</name>
<evidence type="ECO:0000256" key="2">
    <source>
        <dbReference type="ARBA" id="ARBA00023015"/>
    </source>
</evidence>
<dbReference type="InterPro" id="IPR007630">
    <property type="entry name" value="RNA_pol_sigma70_r4"/>
</dbReference>
<comment type="similarity">
    <text evidence="1">Belongs to the SorC transcriptional regulatory family.</text>
</comment>
<reference evidence="8" key="1">
    <citation type="submission" date="2017-06" db="EMBL/GenBank/DDBJ databases">
        <authorList>
            <person name="Varghese N."/>
            <person name="Submissions S."/>
        </authorList>
    </citation>
    <scope>NUCLEOTIDE SEQUENCE [LARGE SCALE GENOMIC DNA]</scope>
    <source>
        <strain evidence="8">JAD2</strain>
    </source>
</reference>
<dbReference type="InterPro" id="IPR037171">
    <property type="entry name" value="NagB/RpiA_transferase-like"/>
</dbReference>
<dbReference type="RefSeq" id="WP_159461796.1">
    <property type="nucleotide sequence ID" value="NZ_FYEK01000078.1"/>
</dbReference>
<evidence type="ECO:0000313" key="8">
    <source>
        <dbReference type="Proteomes" id="UP000197025"/>
    </source>
</evidence>
<keyword evidence="8" id="KW-1185">Reference proteome</keyword>
<dbReference type="GO" id="GO:0030246">
    <property type="term" value="F:carbohydrate binding"/>
    <property type="evidence" value="ECO:0007669"/>
    <property type="project" value="InterPro"/>
</dbReference>
<feature type="domain" description="RNA polymerase sigma-70 region 4" evidence="6">
    <location>
        <begin position="21"/>
        <end position="54"/>
    </location>
</feature>
<evidence type="ECO:0000313" key="7">
    <source>
        <dbReference type="EMBL" id="SNB76328.1"/>
    </source>
</evidence>
<accession>A0A212RUC2</accession>
<dbReference type="Pfam" id="PF04198">
    <property type="entry name" value="Sugar-bind"/>
    <property type="match status" value="1"/>
</dbReference>
<evidence type="ECO:0000259" key="5">
    <source>
        <dbReference type="Pfam" id="PF04198"/>
    </source>
</evidence>
<dbReference type="FunCoup" id="A0A212RUC2">
    <property type="interactions" value="15"/>
</dbReference>
<feature type="domain" description="Sugar-binding" evidence="5">
    <location>
        <begin position="70"/>
        <end position="319"/>
    </location>
</feature>
<organism evidence="7 8">
    <name type="scientific">Thermoflexus hugenholtzii JAD2</name>
    <dbReference type="NCBI Taxonomy" id="877466"/>
    <lineage>
        <taxon>Bacteria</taxon>
        <taxon>Bacillati</taxon>
        <taxon>Chloroflexota</taxon>
        <taxon>Thermoflexia</taxon>
        <taxon>Thermoflexales</taxon>
        <taxon>Thermoflexaceae</taxon>
        <taxon>Thermoflexus</taxon>
    </lineage>
</organism>
<gene>
    <name evidence="7" type="ORF">SAMN02746019_00028550</name>
</gene>
<dbReference type="OrthoDB" id="9792873at2"/>
<evidence type="ECO:0000259" key="6">
    <source>
        <dbReference type="Pfam" id="PF04545"/>
    </source>
</evidence>
<dbReference type="InterPro" id="IPR051054">
    <property type="entry name" value="SorC_transcr_regulators"/>
</dbReference>
<dbReference type="Pfam" id="PF04545">
    <property type="entry name" value="Sigma70_r4"/>
    <property type="match status" value="1"/>
</dbReference>
<dbReference type="InParanoid" id="A0A212RUC2"/>
<dbReference type="InterPro" id="IPR036388">
    <property type="entry name" value="WH-like_DNA-bd_sf"/>
</dbReference>
<dbReference type="PANTHER" id="PTHR34294">
    <property type="entry name" value="TRANSCRIPTIONAL REGULATOR-RELATED"/>
    <property type="match status" value="1"/>
</dbReference>
<evidence type="ECO:0000256" key="4">
    <source>
        <dbReference type="ARBA" id="ARBA00023163"/>
    </source>
</evidence>
<dbReference type="Proteomes" id="UP000197025">
    <property type="component" value="Unassembled WGS sequence"/>
</dbReference>
<dbReference type="AlphaFoldDB" id="A0A212RUC2"/>
<evidence type="ECO:0000256" key="3">
    <source>
        <dbReference type="ARBA" id="ARBA00023125"/>
    </source>
</evidence>
<dbReference type="GO" id="GO:0003677">
    <property type="term" value="F:DNA binding"/>
    <property type="evidence" value="ECO:0007669"/>
    <property type="project" value="UniProtKB-KW"/>
</dbReference>
<dbReference type="EMBL" id="FYEK01000078">
    <property type="protein sequence ID" value="SNB76328.1"/>
    <property type="molecule type" value="Genomic_DNA"/>
</dbReference>
<protein>
    <submittedName>
        <fullName evidence="7">DNA-binding transcriptional regulator LsrR, DeoR family</fullName>
    </submittedName>
</protein>
<proteinExistence type="inferred from homology"/>
<keyword evidence="3 7" id="KW-0238">DNA-binding</keyword>
<keyword evidence="2" id="KW-0805">Transcription regulation</keyword>
<sequence>MPRRTSSLFPTREELLAYVASLYYQRGWDQARIARRLGLSRSMVSRLLSEARRKGIVQIHIRWPVKTVPHLESQLMEAFSLQGARVLDAENSSYRELLGQLGKLAALEVLPHLRDGMTVAVTWGTTLWEVVQALPSSSYPRLRIVQCLGALGGRQPCDTPAIVRKLAETLGAQGYYLHAPVMVEREEVAQRLLEERAIQEVLDLARSADLLLVGIGTTQAEASSLKRAGYLSDEDLAELRRRGAVGYLCGRYLDLNGCPVSTPFDRRTIGLTLEDIRRIPCVIAVAGGTVKAPAILAALRSGLIDILITDKGAATEVLNLHLQRSPEARG</sequence>
<dbReference type="GO" id="GO:0003700">
    <property type="term" value="F:DNA-binding transcription factor activity"/>
    <property type="evidence" value="ECO:0007669"/>
    <property type="project" value="InterPro"/>
</dbReference>
<dbReference type="SUPFAM" id="SSF100950">
    <property type="entry name" value="NagB/RpiA/CoA transferase-like"/>
    <property type="match status" value="1"/>
</dbReference>
<dbReference type="Gene3D" id="1.10.10.10">
    <property type="entry name" value="Winged helix-like DNA-binding domain superfamily/Winged helix DNA-binding domain"/>
    <property type="match status" value="1"/>
</dbReference>